<evidence type="ECO:0000256" key="2">
    <source>
        <dbReference type="PROSITE-ProRule" id="PRU00169"/>
    </source>
</evidence>
<dbReference type="GO" id="GO:0003677">
    <property type="term" value="F:DNA binding"/>
    <property type="evidence" value="ECO:0007669"/>
    <property type="project" value="UniProtKB-KW"/>
</dbReference>
<evidence type="ECO:0000259" key="4">
    <source>
        <dbReference type="PROSITE" id="PS50110"/>
    </source>
</evidence>
<protein>
    <submittedName>
        <fullName evidence="5">DNA-binding response regulator</fullName>
    </submittedName>
</protein>
<name>A0A263D130_9PSEU</name>
<dbReference type="OrthoDB" id="9808843at2"/>
<dbReference type="PANTHER" id="PTHR43214">
    <property type="entry name" value="TWO-COMPONENT RESPONSE REGULATOR"/>
    <property type="match status" value="1"/>
</dbReference>
<dbReference type="Pfam" id="PF00072">
    <property type="entry name" value="Response_reg"/>
    <property type="match status" value="1"/>
</dbReference>
<dbReference type="InterPro" id="IPR001789">
    <property type="entry name" value="Sig_transdc_resp-reg_receiver"/>
</dbReference>
<dbReference type="PANTHER" id="PTHR43214:SF42">
    <property type="entry name" value="TRANSCRIPTIONAL REGULATORY PROTEIN DESR"/>
    <property type="match status" value="1"/>
</dbReference>
<dbReference type="PRINTS" id="PR00038">
    <property type="entry name" value="HTHLUXR"/>
</dbReference>
<dbReference type="RefSeq" id="WP_094864650.1">
    <property type="nucleotide sequence ID" value="NZ_NKYE01000014.1"/>
</dbReference>
<dbReference type="PROSITE" id="PS50110">
    <property type="entry name" value="RESPONSE_REGULATORY"/>
    <property type="match status" value="1"/>
</dbReference>
<feature type="domain" description="Response regulatory" evidence="4">
    <location>
        <begin position="3"/>
        <end position="119"/>
    </location>
</feature>
<proteinExistence type="predicted"/>
<dbReference type="SUPFAM" id="SSF52172">
    <property type="entry name" value="CheY-like"/>
    <property type="match status" value="1"/>
</dbReference>
<dbReference type="GO" id="GO:0006355">
    <property type="term" value="P:regulation of DNA-templated transcription"/>
    <property type="evidence" value="ECO:0007669"/>
    <property type="project" value="InterPro"/>
</dbReference>
<feature type="domain" description="HTH luxR-type" evidence="3">
    <location>
        <begin position="134"/>
        <end position="199"/>
    </location>
</feature>
<dbReference type="SUPFAM" id="SSF46894">
    <property type="entry name" value="C-terminal effector domain of the bipartite response regulators"/>
    <property type="match status" value="1"/>
</dbReference>
<dbReference type="Proteomes" id="UP000242444">
    <property type="component" value="Unassembled WGS sequence"/>
</dbReference>
<dbReference type="InParanoid" id="A0A263D130"/>
<dbReference type="AlphaFoldDB" id="A0A263D130"/>
<keyword evidence="2" id="KW-0597">Phosphoprotein</keyword>
<reference evidence="5 6" key="1">
    <citation type="submission" date="2017-07" db="EMBL/GenBank/DDBJ databases">
        <title>Amycolatopsis antarcticus sp. nov., isolated from the surface of an Antarcticus brown macroalga.</title>
        <authorList>
            <person name="Wang J."/>
            <person name="Leiva S."/>
            <person name="Huang J."/>
            <person name="Huang Y."/>
        </authorList>
    </citation>
    <scope>NUCLEOTIDE SEQUENCE [LARGE SCALE GENOMIC DNA]</scope>
    <source>
        <strain evidence="5 6">AU-G6</strain>
    </source>
</reference>
<comment type="caution">
    <text evidence="5">The sequence shown here is derived from an EMBL/GenBank/DDBJ whole genome shotgun (WGS) entry which is preliminary data.</text>
</comment>
<keyword evidence="1 5" id="KW-0238">DNA-binding</keyword>
<dbReference type="InterPro" id="IPR016032">
    <property type="entry name" value="Sig_transdc_resp-reg_C-effctor"/>
</dbReference>
<dbReference type="CDD" id="cd06170">
    <property type="entry name" value="LuxR_C_like"/>
    <property type="match status" value="1"/>
</dbReference>
<evidence type="ECO:0000313" key="6">
    <source>
        <dbReference type="Proteomes" id="UP000242444"/>
    </source>
</evidence>
<dbReference type="SMART" id="SM00421">
    <property type="entry name" value="HTH_LUXR"/>
    <property type="match status" value="1"/>
</dbReference>
<dbReference type="InterPro" id="IPR039420">
    <property type="entry name" value="WalR-like"/>
</dbReference>
<accession>A0A263D130</accession>
<dbReference type="InterPro" id="IPR000792">
    <property type="entry name" value="Tscrpt_reg_LuxR_C"/>
</dbReference>
<dbReference type="Pfam" id="PF00196">
    <property type="entry name" value="GerE"/>
    <property type="match status" value="1"/>
</dbReference>
<dbReference type="SMART" id="SM00448">
    <property type="entry name" value="REC"/>
    <property type="match status" value="1"/>
</dbReference>
<dbReference type="InterPro" id="IPR011006">
    <property type="entry name" value="CheY-like_superfamily"/>
</dbReference>
<sequence length="201" mass="21180">MITVLLAEDMHLVRGAVVALLAREPDITVVAEVSAGDAVLPAALACRPDVAVLDVDLPALDGIAAAAELRAGIPGCRVLMLTALGRPTVLRKAMAAGVDGFLVKDAPPAELADAIRAVANGRRVLDPALAAAALRLRDNPLSEREIEVLRQAADGAEIDEIAARLYLSKGTVRNYLGMIVTKLDARNRLDAVRIAAEQDWL</sequence>
<dbReference type="GO" id="GO:0000160">
    <property type="term" value="P:phosphorelay signal transduction system"/>
    <property type="evidence" value="ECO:0007669"/>
    <property type="project" value="InterPro"/>
</dbReference>
<organism evidence="5 6">
    <name type="scientific">Amycolatopsis antarctica</name>
    <dbReference type="NCBI Taxonomy" id="1854586"/>
    <lineage>
        <taxon>Bacteria</taxon>
        <taxon>Bacillati</taxon>
        <taxon>Actinomycetota</taxon>
        <taxon>Actinomycetes</taxon>
        <taxon>Pseudonocardiales</taxon>
        <taxon>Pseudonocardiaceae</taxon>
        <taxon>Amycolatopsis</taxon>
    </lineage>
</organism>
<dbReference type="Gene3D" id="3.40.50.2300">
    <property type="match status" value="1"/>
</dbReference>
<dbReference type="PROSITE" id="PS50043">
    <property type="entry name" value="HTH_LUXR_2"/>
    <property type="match status" value="1"/>
</dbReference>
<feature type="modified residue" description="4-aspartylphosphate" evidence="2">
    <location>
        <position position="54"/>
    </location>
</feature>
<evidence type="ECO:0000256" key="1">
    <source>
        <dbReference type="ARBA" id="ARBA00023125"/>
    </source>
</evidence>
<evidence type="ECO:0000313" key="5">
    <source>
        <dbReference type="EMBL" id="OZM71347.1"/>
    </source>
</evidence>
<dbReference type="EMBL" id="NKYE01000014">
    <property type="protein sequence ID" value="OZM71347.1"/>
    <property type="molecule type" value="Genomic_DNA"/>
</dbReference>
<evidence type="ECO:0000259" key="3">
    <source>
        <dbReference type="PROSITE" id="PS50043"/>
    </source>
</evidence>
<gene>
    <name evidence="5" type="ORF">CFN78_20970</name>
</gene>
<keyword evidence="6" id="KW-1185">Reference proteome</keyword>